<organism evidence="2 3">
    <name type="scientific">Camelus dromedarius</name>
    <name type="common">Dromedary</name>
    <name type="synonym">Arabian camel</name>
    <dbReference type="NCBI Taxonomy" id="9838"/>
    <lineage>
        <taxon>Eukaryota</taxon>
        <taxon>Metazoa</taxon>
        <taxon>Chordata</taxon>
        <taxon>Craniata</taxon>
        <taxon>Vertebrata</taxon>
        <taxon>Euteleostomi</taxon>
        <taxon>Mammalia</taxon>
        <taxon>Eutheria</taxon>
        <taxon>Laurasiatheria</taxon>
        <taxon>Artiodactyla</taxon>
        <taxon>Tylopoda</taxon>
        <taxon>Camelidae</taxon>
        <taxon>Camelus</taxon>
    </lineage>
</organism>
<dbReference type="EMBL" id="JWIN03000032">
    <property type="protein sequence ID" value="KAB1255838.1"/>
    <property type="molecule type" value="Genomic_DNA"/>
</dbReference>
<sequence length="82" mass="8508">MSLRCGLPKHSRGDAGQLGRGCPPGSGSLGSERRTRWEDQANRTPAGGALGVLPPPSTVAVKHPACFSLVLSEQVSVLPLSF</sequence>
<proteinExistence type="predicted"/>
<feature type="compositionally biased region" description="Gly residues" evidence="1">
    <location>
        <begin position="16"/>
        <end position="28"/>
    </location>
</feature>
<protein>
    <submittedName>
        <fullName evidence="2">Uncharacterized protein</fullName>
    </submittedName>
</protein>
<dbReference type="AlphaFoldDB" id="A0A5N4CAB2"/>
<evidence type="ECO:0000313" key="2">
    <source>
        <dbReference type="EMBL" id="KAB1255838.1"/>
    </source>
</evidence>
<feature type="region of interest" description="Disordered" evidence="1">
    <location>
        <begin position="1"/>
        <end position="52"/>
    </location>
</feature>
<feature type="compositionally biased region" description="Basic and acidic residues" evidence="1">
    <location>
        <begin position="31"/>
        <end position="41"/>
    </location>
</feature>
<evidence type="ECO:0000313" key="3">
    <source>
        <dbReference type="Proteomes" id="UP000299084"/>
    </source>
</evidence>
<accession>A0A5N4CAB2</accession>
<keyword evidence="3" id="KW-1185">Reference proteome</keyword>
<comment type="caution">
    <text evidence="2">The sequence shown here is derived from an EMBL/GenBank/DDBJ whole genome shotgun (WGS) entry which is preliminary data.</text>
</comment>
<name>A0A5N4CAB2_CAMDR</name>
<gene>
    <name evidence="2" type="ORF">Cadr_000027856</name>
</gene>
<dbReference type="Proteomes" id="UP000299084">
    <property type="component" value="Unassembled WGS sequence"/>
</dbReference>
<evidence type="ECO:0000256" key="1">
    <source>
        <dbReference type="SAM" id="MobiDB-lite"/>
    </source>
</evidence>
<reference evidence="2 3" key="1">
    <citation type="journal article" date="2019" name="Mol. Ecol. Resour.">
        <title>Improving Illumina assemblies with Hi-C and long reads: an example with the North African dromedary.</title>
        <authorList>
            <person name="Elbers J.P."/>
            <person name="Rogers M.F."/>
            <person name="Perelman P.L."/>
            <person name="Proskuryakova A.A."/>
            <person name="Serdyukova N.A."/>
            <person name="Johnson W.E."/>
            <person name="Horin P."/>
            <person name="Corander J."/>
            <person name="Murphy D."/>
            <person name="Burger P.A."/>
        </authorList>
    </citation>
    <scope>NUCLEOTIDE SEQUENCE [LARGE SCALE GENOMIC DNA]</scope>
    <source>
        <strain evidence="2">Drom800</strain>
        <tissue evidence="2">Blood</tissue>
    </source>
</reference>